<organism evidence="2">
    <name type="scientific">Eucalyptus grandis</name>
    <name type="common">Flooded gum</name>
    <dbReference type="NCBI Taxonomy" id="71139"/>
    <lineage>
        <taxon>Eukaryota</taxon>
        <taxon>Viridiplantae</taxon>
        <taxon>Streptophyta</taxon>
        <taxon>Embryophyta</taxon>
        <taxon>Tracheophyta</taxon>
        <taxon>Spermatophyta</taxon>
        <taxon>Magnoliopsida</taxon>
        <taxon>eudicotyledons</taxon>
        <taxon>Gunneridae</taxon>
        <taxon>Pentapetalae</taxon>
        <taxon>rosids</taxon>
        <taxon>malvids</taxon>
        <taxon>Myrtales</taxon>
        <taxon>Myrtaceae</taxon>
        <taxon>Myrtoideae</taxon>
        <taxon>Eucalypteae</taxon>
        <taxon>Eucalyptus</taxon>
    </lineage>
</organism>
<dbReference type="Gramene" id="KCW62464">
    <property type="protein sequence ID" value="KCW62464"/>
    <property type="gene ID" value="EUGRSUZ_H05104"/>
</dbReference>
<dbReference type="AlphaFoldDB" id="A0A059B8Y0"/>
<name>A0A059B8Y0_EUCGR</name>
<sequence length="119" mass="12301">MVGRRRLELRRGAANAAGERERLESRVLQRRRSKGAWSGVQGAQRPTRAAGVGDGSRGAGRRDNSDCVAAGGRGRAGTEAEQQAGHGISSCWRRALGLSRGGPPAKARAAGGATSQLLG</sequence>
<feature type="region of interest" description="Disordered" evidence="1">
    <location>
        <begin position="1"/>
        <end position="119"/>
    </location>
</feature>
<protein>
    <submittedName>
        <fullName evidence="2">Uncharacterized protein</fullName>
    </submittedName>
</protein>
<feature type="compositionally biased region" description="Low complexity" evidence="1">
    <location>
        <begin position="101"/>
        <end position="113"/>
    </location>
</feature>
<evidence type="ECO:0000313" key="2">
    <source>
        <dbReference type="EMBL" id="KCW62464.1"/>
    </source>
</evidence>
<dbReference type="InParanoid" id="A0A059B8Y0"/>
<evidence type="ECO:0000256" key="1">
    <source>
        <dbReference type="SAM" id="MobiDB-lite"/>
    </source>
</evidence>
<accession>A0A059B8Y0</accession>
<feature type="compositionally biased region" description="Basic and acidic residues" evidence="1">
    <location>
        <begin position="1"/>
        <end position="11"/>
    </location>
</feature>
<proteinExistence type="predicted"/>
<reference evidence="2" key="1">
    <citation type="submission" date="2013-07" db="EMBL/GenBank/DDBJ databases">
        <title>The genome of Eucalyptus grandis.</title>
        <authorList>
            <person name="Schmutz J."/>
            <person name="Hayes R."/>
            <person name="Myburg A."/>
            <person name="Tuskan G."/>
            <person name="Grattapaglia D."/>
            <person name="Rokhsar D.S."/>
        </authorList>
    </citation>
    <scope>NUCLEOTIDE SEQUENCE</scope>
    <source>
        <tissue evidence="2">Leaf extractions</tissue>
    </source>
</reference>
<feature type="compositionally biased region" description="Basic and acidic residues" evidence="1">
    <location>
        <begin position="18"/>
        <end position="27"/>
    </location>
</feature>
<gene>
    <name evidence="2" type="ORF">EUGRSUZ_H05104</name>
</gene>
<dbReference type="EMBL" id="KK198760">
    <property type="protein sequence ID" value="KCW62464.1"/>
    <property type="molecule type" value="Genomic_DNA"/>
</dbReference>